<dbReference type="GO" id="GO:0032259">
    <property type="term" value="P:methylation"/>
    <property type="evidence" value="ECO:0007669"/>
    <property type="project" value="UniProtKB-KW"/>
</dbReference>
<keyword evidence="9" id="KW-1185">Reference proteome</keyword>
<evidence type="ECO:0000256" key="5">
    <source>
        <dbReference type="ARBA" id="ARBA00023128"/>
    </source>
</evidence>
<comment type="similarity">
    <text evidence="2 7">Belongs to the NDUFAF7 family.</text>
</comment>
<evidence type="ECO:0000256" key="6">
    <source>
        <dbReference type="ARBA" id="ARBA00048612"/>
    </source>
</evidence>
<name>A0A1U7LVS9_NEOID</name>
<gene>
    <name evidence="8" type="ORF">NEOLI_000671</name>
</gene>
<evidence type="ECO:0000256" key="7">
    <source>
        <dbReference type="RuleBase" id="RU364114"/>
    </source>
</evidence>
<sequence length="387" mass="42436">MRLCLTNPDHGYYAGGKDPLGTSGDFITSPEISQMFGELIGIWFVTQWMAQKKPSHYNLIELGPGRGTLLDDALRAIQAFPACAQALKRIHLIESSSTLRELQARKLCKVGSLRLGDDNLWRGSGNLGCPVTWHEDLKTLKREESDVPFVIAHEFFDALPIHKFERTCEGWRELLVDSCSKTLHSIPASPSTSTGISASAFQLVRAKGPTPTSIAITNSSPRYQSLPIGSRFECSPDTFAITRDLSQRIKAGGAVLIVDYGPEKTIPIDTLRGIRKHKIVSPFETPGTTDLSADVDFQGIKEVALDEKCDVYGPIEQGVWLQTLGIGARAEQLKASQSTVQGCHRIEIGQKRLVESNHGSMGKAYKFMSILRKDSPIPVGFGGDIQD</sequence>
<accession>A0A1U7LVS9</accession>
<comment type="caution">
    <text evidence="8">The sequence shown here is derived from an EMBL/GenBank/DDBJ whole genome shotgun (WGS) entry which is preliminary data.</text>
</comment>
<dbReference type="Proteomes" id="UP000186594">
    <property type="component" value="Unassembled WGS sequence"/>
</dbReference>
<comment type="catalytic activity">
    <reaction evidence="6 7">
        <text>L-arginyl-[protein] + 2 S-adenosyl-L-methionine = N(omega),N(omega)'-dimethyl-L-arginyl-[protein] + 2 S-adenosyl-L-homocysteine + 2 H(+)</text>
        <dbReference type="Rhea" id="RHEA:48108"/>
        <dbReference type="Rhea" id="RHEA-COMP:10532"/>
        <dbReference type="Rhea" id="RHEA-COMP:11992"/>
        <dbReference type="ChEBI" id="CHEBI:15378"/>
        <dbReference type="ChEBI" id="CHEBI:29965"/>
        <dbReference type="ChEBI" id="CHEBI:57856"/>
        <dbReference type="ChEBI" id="CHEBI:59789"/>
        <dbReference type="ChEBI" id="CHEBI:88221"/>
        <dbReference type="EC" id="2.1.1.320"/>
    </reaction>
</comment>
<evidence type="ECO:0000256" key="2">
    <source>
        <dbReference type="ARBA" id="ARBA00005891"/>
    </source>
</evidence>
<dbReference type="EC" id="2.1.1.320" evidence="7"/>
<dbReference type="OMA" id="YYHPQRN"/>
<evidence type="ECO:0000256" key="3">
    <source>
        <dbReference type="ARBA" id="ARBA00022603"/>
    </source>
</evidence>
<dbReference type="PANTHER" id="PTHR12049:SF7">
    <property type="entry name" value="PROTEIN ARGININE METHYLTRANSFERASE NDUFAF7, MITOCHONDRIAL"/>
    <property type="match status" value="1"/>
</dbReference>
<dbReference type="GO" id="GO:0005739">
    <property type="term" value="C:mitochondrion"/>
    <property type="evidence" value="ECO:0007669"/>
    <property type="project" value="UniProtKB-SubCell"/>
</dbReference>
<dbReference type="GO" id="GO:0032981">
    <property type="term" value="P:mitochondrial respiratory chain complex I assembly"/>
    <property type="evidence" value="ECO:0007669"/>
    <property type="project" value="TreeGrafter"/>
</dbReference>
<dbReference type="InterPro" id="IPR003788">
    <property type="entry name" value="NDUFAF7"/>
</dbReference>
<protein>
    <recommendedName>
        <fullName evidence="7">Protein arginine methyltransferase NDUFAF7</fullName>
        <ecNumber evidence="7">2.1.1.320</ecNumber>
    </recommendedName>
</protein>
<comment type="subcellular location">
    <subcellularLocation>
        <location evidence="1 7">Mitochondrion</location>
    </subcellularLocation>
</comment>
<dbReference type="PANTHER" id="PTHR12049">
    <property type="entry name" value="PROTEIN ARGININE METHYLTRANSFERASE NDUFAF7, MITOCHONDRIAL"/>
    <property type="match status" value="1"/>
</dbReference>
<dbReference type="SUPFAM" id="SSF53335">
    <property type="entry name" value="S-adenosyl-L-methionine-dependent methyltransferases"/>
    <property type="match status" value="1"/>
</dbReference>
<keyword evidence="5 7" id="KW-0496">Mitochondrion</keyword>
<proteinExistence type="inferred from homology"/>
<organism evidence="8 9">
    <name type="scientific">Neolecta irregularis (strain DAH-3)</name>
    <dbReference type="NCBI Taxonomy" id="1198029"/>
    <lineage>
        <taxon>Eukaryota</taxon>
        <taxon>Fungi</taxon>
        <taxon>Dikarya</taxon>
        <taxon>Ascomycota</taxon>
        <taxon>Taphrinomycotina</taxon>
        <taxon>Neolectales</taxon>
        <taxon>Neolectaceae</taxon>
        <taxon>Neolecta</taxon>
    </lineage>
</organism>
<dbReference type="GO" id="GO:0035243">
    <property type="term" value="F:protein-arginine omega-N symmetric methyltransferase activity"/>
    <property type="evidence" value="ECO:0007669"/>
    <property type="project" value="UniProtKB-EC"/>
</dbReference>
<dbReference type="STRING" id="1198029.A0A1U7LVS9"/>
<dbReference type="InterPro" id="IPR029063">
    <property type="entry name" value="SAM-dependent_MTases_sf"/>
</dbReference>
<dbReference type="OrthoDB" id="5595109at2759"/>
<evidence type="ECO:0000313" key="9">
    <source>
        <dbReference type="Proteomes" id="UP000186594"/>
    </source>
</evidence>
<comment type="function">
    <text evidence="7">Arginine methyltransferase involved in the assembly or stability of mitochondrial NADH:ubiquinone oxidoreductase complex (complex I).</text>
</comment>
<keyword evidence="8" id="KW-0830">Ubiquinone</keyword>
<evidence type="ECO:0000313" key="8">
    <source>
        <dbReference type="EMBL" id="OLL26744.1"/>
    </source>
</evidence>
<reference evidence="8 9" key="1">
    <citation type="submission" date="2016-04" db="EMBL/GenBank/DDBJ databases">
        <title>Evolutionary innovation and constraint leading to complex multicellularity in the Ascomycota.</title>
        <authorList>
            <person name="Cisse O."/>
            <person name="Nguyen A."/>
            <person name="Hewitt D.A."/>
            <person name="Jedd G."/>
            <person name="Stajich J.E."/>
        </authorList>
    </citation>
    <scope>NUCLEOTIDE SEQUENCE [LARGE SCALE GENOMIC DNA]</scope>
    <source>
        <strain evidence="8 9">DAH-3</strain>
    </source>
</reference>
<dbReference type="Pfam" id="PF02636">
    <property type="entry name" value="Methyltransf_28"/>
    <property type="match status" value="1"/>
</dbReference>
<dbReference type="EMBL" id="LXFE01000149">
    <property type="protein sequence ID" value="OLL26744.1"/>
    <property type="molecule type" value="Genomic_DNA"/>
</dbReference>
<dbReference type="InterPro" id="IPR038375">
    <property type="entry name" value="NDUFAF7_sf"/>
</dbReference>
<evidence type="ECO:0000256" key="1">
    <source>
        <dbReference type="ARBA" id="ARBA00004173"/>
    </source>
</evidence>
<dbReference type="AlphaFoldDB" id="A0A1U7LVS9"/>
<evidence type="ECO:0000256" key="4">
    <source>
        <dbReference type="ARBA" id="ARBA00022679"/>
    </source>
</evidence>
<keyword evidence="3 7" id="KW-0489">Methyltransferase</keyword>
<keyword evidence="4 7" id="KW-0808">Transferase</keyword>
<dbReference type="Gene3D" id="3.40.50.12710">
    <property type="match status" value="1"/>
</dbReference>